<dbReference type="InterPro" id="IPR037473">
    <property type="entry name" value="Lcp-like"/>
</dbReference>
<keyword evidence="3" id="KW-1185">Reference proteome</keyword>
<name>A0ABU4DAQ5_9ACTN</name>
<keyword evidence="2" id="KW-0560">Oxidoreductase</keyword>
<evidence type="ECO:0000313" key="3">
    <source>
        <dbReference type="Proteomes" id="UP001185779"/>
    </source>
</evidence>
<proteinExistence type="predicted"/>
<protein>
    <submittedName>
        <fullName evidence="2">Oxygenase MpaB family protein</fullName>
        <ecNumber evidence="2">1.-.-.-</ecNumber>
    </submittedName>
</protein>
<dbReference type="RefSeq" id="WP_096274934.1">
    <property type="nucleotide sequence ID" value="NZ_JAPWIL010000013.1"/>
</dbReference>
<dbReference type="Pfam" id="PF09995">
    <property type="entry name" value="MPAB_Lcp_cat"/>
    <property type="match status" value="1"/>
</dbReference>
<comment type="caution">
    <text evidence="2">The sequence shown here is derived from an EMBL/GenBank/DDBJ whole genome shotgun (WGS) entry which is preliminary data.</text>
</comment>
<dbReference type="PANTHER" id="PTHR37539:SF1">
    <property type="entry name" value="ER-BOUND OXYGENASE MPAB_MPAB'_RUBBER OXYGENASE CATALYTIC DOMAIN-CONTAINING PROTEIN"/>
    <property type="match status" value="1"/>
</dbReference>
<feature type="domain" description="ER-bound oxygenase mpaB/mpaB'/Rubber oxygenase catalytic" evidence="1">
    <location>
        <begin position="106"/>
        <end position="362"/>
    </location>
</feature>
<gene>
    <name evidence="2" type="ORF">R3P94_05520</name>
</gene>
<evidence type="ECO:0000259" key="1">
    <source>
        <dbReference type="Pfam" id="PF09995"/>
    </source>
</evidence>
<sequence>MDATAVTGARNWEAVRARHPELVERLEVGLSQGDPLADAVVVEARERGMSFSTLVDLLESHADPAAPDDPDRIEMPASMRRLLRETSTPPTWFDAAIAASGARAWWRFGTLQSSTLYQSLIYGYKAQGFVRPLVATGRLGLGTRDRVQSTARWVAEATTPGAMLPGNPGWVATLRIRLLHAYIRDTLRHPHRVDAEDAAGWDEDAWGVPINQTYSLMTISCGFLALPLVVARDFGIHYSSAEREAITHLWRWIGWVVGVDDDLLPVSHAEAADLFRVAAEFELEPDDSSKVLIKALLHEGYDLPGVVQGAAPIPVPAVLVSALDAVTGPILRSSFSAISTRWVERPVARRMGLRRSPLHHLVDVARPAIRLREIIRATGLLGSESVVIERELRTVRRGLGMNHAAAHDPHSVVRAG</sequence>
<evidence type="ECO:0000313" key="2">
    <source>
        <dbReference type="EMBL" id="MDV6306809.1"/>
    </source>
</evidence>
<dbReference type="PANTHER" id="PTHR37539">
    <property type="entry name" value="SECRETED PROTEIN-RELATED"/>
    <property type="match status" value="1"/>
</dbReference>
<dbReference type="GO" id="GO:0016491">
    <property type="term" value="F:oxidoreductase activity"/>
    <property type="evidence" value="ECO:0007669"/>
    <property type="project" value="UniProtKB-KW"/>
</dbReference>
<accession>A0ABU4DAQ5</accession>
<dbReference type="EMBL" id="JAWLKI010000004">
    <property type="protein sequence ID" value="MDV6306809.1"/>
    <property type="molecule type" value="Genomic_DNA"/>
</dbReference>
<reference evidence="2 3" key="1">
    <citation type="submission" date="2023-10" db="EMBL/GenBank/DDBJ databases">
        <title>Development of a sustainable strategy for remediation of hydrocarbon-contaminated territories based on the waste exchange concept.</title>
        <authorList>
            <person name="Krivoruchko A."/>
        </authorList>
    </citation>
    <scope>NUCLEOTIDE SEQUENCE [LARGE SCALE GENOMIC DNA]</scope>
    <source>
        <strain evidence="2 3">IEGM 1266</strain>
    </source>
</reference>
<dbReference type="EC" id="1.-.-.-" evidence="2"/>
<dbReference type="InterPro" id="IPR018713">
    <property type="entry name" value="MPAB/Lcp_cat_dom"/>
</dbReference>
<dbReference type="Proteomes" id="UP001185779">
    <property type="component" value="Unassembled WGS sequence"/>
</dbReference>
<organism evidence="2 3">
    <name type="scientific">Gordonia amicalis</name>
    <dbReference type="NCBI Taxonomy" id="89053"/>
    <lineage>
        <taxon>Bacteria</taxon>
        <taxon>Bacillati</taxon>
        <taxon>Actinomycetota</taxon>
        <taxon>Actinomycetes</taxon>
        <taxon>Mycobacteriales</taxon>
        <taxon>Gordoniaceae</taxon>
        <taxon>Gordonia</taxon>
    </lineage>
</organism>